<dbReference type="Proteomes" id="UP000316495">
    <property type="component" value="Unassembled WGS sequence"/>
</dbReference>
<evidence type="ECO:0000313" key="2">
    <source>
        <dbReference type="EMBL" id="TSC93759.1"/>
    </source>
</evidence>
<name>A0A554LMA1_9BACT</name>
<dbReference type="AlphaFoldDB" id="A0A554LMA1"/>
<evidence type="ECO:0000313" key="3">
    <source>
        <dbReference type="Proteomes" id="UP000316495"/>
    </source>
</evidence>
<keyword evidence="1" id="KW-0472">Membrane</keyword>
<feature type="transmembrane region" description="Helical" evidence="1">
    <location>
        <begin position="27"/>
        <end position="46"/>
    </location>
</feature>
<dbReference type="EMBL" id="VMGN01000029">
    <property type="protein sequence ID" value="TSC93759.1"/>
    <property type="molecule type" value="Genomic_DNA"/>
</dbReference>
<feature type="transmembrane region" description="Helical" evidence="1">
    <location>
        <begin position="58"/>
        <end position="79"/>
    </location>
</feature>
<evidence type="ECO:0000256" key="1">
    <source>
        <dbReference type="SAM" id="Phobius"/>
    </source>
</evidence>
<proteinExistence type="predicted"/>
<keyword evidence="1" id="KW-0812">Transmembrane</keyword>
<feature type="transmembrane region" description="Helical" evidence="1">
    <location>
        <begin position="183"/>
        <end position="208"/>
    </location>
</feature>
<organism evidence="2 3">
    <name type="scientific">Candidatus Berkelbacteria bacterium Athens1014_28</name>
    <dbReference type="NCBI Taxonomy" id="2017145"/>
    <lineage>
        <taxon>Bacteria</taxon>
        <taxon>Candidatus Berkelbacteria</taxon>
    </lineage>
</organism>
<sequence length="210" mass="23872">MQSTQLKHYFITAGKFVDFSVLANYKLTIILFLAVIFLAYICDYFLSQSIFGRGYRYFLAPGVIVHEFAHGFACLFTGAKVTEMFIIYFVSIRFDFFDIDLSKYGYSVKGAISTSIDFLKNLPHFSLKNWVLFYLLISIAVTMLPSRKDITSALVSIIIVTFGIFLALKYIPIALPVYSLNLLLFSTVGILIIFAVFSIVVFALTNVFRR</sequence>
<gene>
    <name evidence="2" type="ORF">Athens101428_546</name>
</gene>
<keyword evidence="1" id="KW-1133">Transmembrane helix</keyword>
<protein>
    <submittedName>
        <fullName evidence="2">Uncharacterized protein</fullName>
    </submittedName>
</protein>
<reference evidence="2 3" key="1">
    <citation type="submission" date="2017-07" db="EMBL/GenBank/DDBJ databases">
        <title>Mechanisms for carbon and nitrogen cycling indicate functional differentiation within the Candidate Phyla Radiation.</title>
        <authorList>
            <person name="Danczak R.E."/>
            <person name="Johnston M.D."/>
            <person name="Kenah C."/>
            <person name="Slattery M."/>
            <person name="Wrighton K.C."/>
            <person name="Wilkins M.J."/>
        </authorList>
    </citation>
    <scope>NUCLEOTIDE SEQUENCE [LARGE SCALE GENOMIC DNA]</scope>
    <source>
        <strain evidence="2">Athens1014_28</strain>
    </source>
</reference>
<accession>A0A554LMA1</accession>
<comment type="caution">
    <text evidence="2">The sequence shown here is derived from an EMBL/GenBank/DDBJ whole genome shotgun (WGS) entry which is preliminary data.</text>
</comment>
<feature type="transmembrane region" description="Helical" evidence="1">
    <location>
        <begin position="151"/>
        <end position="171"/>
    </location>
</feature>